<dbReference type="STRING" id="329726.AM1_1816"/>
<dbReference type="Proteomes" id="UP000000268">
    <property type="component" value="Chromosome"/>
</dbReference>
<dbReference type="eggNOG" id="ENOG502ZNTC">
    <property type="taxonomic scope" value="Bacteria"/>
</dbReference>
<dbReference type="HOGENOM" id="CLU_2327410_0_0_3"/>
<protein>
    <submittedName>
        <fullName evidence="1">Uncharacterized protein</fullName>
    </submittedName>
</protein>
<dbReference type="KEGG" id="amr:AM1_1816"/>
<dbReference type="EMBL" id="CP000828">
    <property type="protein sequence ID" value="ABW26837.1"/>
    <property type="molecule type" value="Genomic_DNA"/>
</dbReference>
<sequence>MLRGQNWWNGWNSAGVEKNKRSTTKVLPCIRQEQEGWIDFFIGRANTAQSPYQSVLDGSAKVGLHYCKSELSNIAMMTCPSPDIPDYLWKSLQEQHRL</sequence>
<dbReference type="AlphaFoldDB" id="B0CDB2"/>
<evidence type="ECO:0000313" key="2">
    <source>
        <dbReference type="Proteomes" id="UP000000268"/>
    </source>
</evidence>
<accession>B0CDB2</accession>
<reference evidence="1 2" key="1">
    <citation type="journal article" date="2008" name="Proc. Natl. Acad. Sci. U.S.A.">
        <title>Niche adaptation and genome expansion in the chlorophyll d-producing cyanobacterium Acaryochloris marina.</title>
        <authorList>
            <person name="Swingley W.D."/>
            <person name="Chen M."/>
            <person name="Cheung P.C."/>
            <person name="Conrad A.L."/>
            <person name="Dejesa L.C."/>
            <person name="Hao J."/>
            <person name="Honchak B.M."/>
            <person name="Karbach L.E."/>
            <person name="Kurdoglu A."/>
            <person name="Lahiri S."/>
            <person name="Mastrian S.D."/>
            <person name="Miyashita H."/>
            <person name="Page L."/>
            <person name="Ramakrishna P."/>
            <person name="Satoh S."/>
            <person name="Sattley W.M."/>
            <person name="Shimada Y."/>
            <person name="Taylor H.L."/>
            <person name="Tomo T."/>
            <person name="Tsuchiya T."/>
            <person name="Wang Z.T."/>
            <person name="Raymond J."/>
            <person name="Mimuro M."/>
            <person name="Blankenship R.E."/>
            <person name="Touchman J.W."/>
        </authorList>
    </citation>
    <scope>NUCLEOTIDE SEQUENCE [LARGE SCALE GENOMIC DNA]</scope>
    <source>
        <strain evidence="2">MBIC 11017</strain>
    </source>
</reference>
<keyword evidence="2" id="KW-1185">Reference proteome</keyword>
<name>B0CDB2_ACAM1</name>
<evidence type="ECO:0000313" key="1">
    <source>
        <dbReference type="EMBL" id="ABW26837.1"/>
    </source>
</evidence>
<proteinExistence type="predicted"/>
<organism evidence="1 2">
    <name type="scientific">Acaryochloris marina (strain MBIC 11017)</name>
    <dbReference type="NCBI Taxonomy" id="329726"/>
    <lineage>
        <taxon>Bacteria</taxon>
        <taxon>Bacillati</taxon>
        <taxon>Cyanobacteriota</taxon>
        <taxon>Cyanophyceae</taxon>
        <taxon>Acaryochloridales</taxon>
        <taxon>Acaryochloridaceae</taxon>
        <taxon>Acaryochloris</taxon>
    </lineage>
</organism>
<gene>
    <name evidence="1" type="ordered locus">AM1_1816</name>
</gene>